<protein>
    <submittedName>
        <fullName evidence="1">Uncharacterized protein</fullName>
    </submittedName>
</protein>
<evidence type="ECO:0000313" key="1">
    <source>
        <dbReference type="EMBL" id="KAJ9079715.1"/>
    </source>
</evidence>
<sequence length="56" mass="6126">MVGSLVVVLRLYVCMVLSGSLASVNCKEQMISTMLASSSKPPETERTVRNTFYAVK</sequence>
<comment type="caution">
    <text evidence="1">The sequence shown here is derived from an EMBL/GenBank/DDBJ whole genome shotgun (WGS) entry which is preliminary data.</text>
</comment>
<organism evidence="1 2">
    <name type="scientific">Entomophthora muscae</name>
    <dbReference type="NCBI Taxonomy" id="34485"/>
    <lineage>
        <taxon>Eukaryota</taxon>
        <taxon>Fungi</taxon>
        <taxon>Fungi incertae sedis</taxon>
        <taxon>Zoopagomycota</taxon>
        <taxon>Entomophthoromycotina</taxon>
        <taxon>Entomophthoromycetes</taxon>
        <taxon>Entomophthorales</taxon>
        <taxon>Entomophthoraceae</taxon>
        <taxon>Entomophthora</taxon>
    </lineage>
</organism>
<keyword evidence="2" id="KW-1185">Reference proteome</keyword>
<gene>
    <name evidence="1" type="ORF">DSO57_1032581</name>
</gene>
<dbReference type="Proteomes" id="UP001165960">
    <property type="component" value="Unassembled WGS sequence"/>
</dbReference>
<evidence type="ECO:0000313" key="2">
    <source>
        <dbReference type="Proteomes" id="UP001165960"/>
    </source>
</evidence>
<name>A0ACC2TYW2_9FUNG</name>
<dbReference type="EMBL" id="QTSX02001666">
    <property type="protein sequence ID" value="KAJ9079715.1"/>
    <property type="molecule type" value="Genomic_DNA"/>
</dbReference>
<reference evidence="1" key="1">
    <citation type="submission" date="2022-04" db="EMBL/GenBank/DDBJ databases">
        <title>Genome of the entomopathogenic fungus Entomophthora muscae.</title>
        <authorList>
            <person name="Elya C."/>
            <person name="Lovett B.R."/>
            <person name="Lee E."/>
            <person name="Macias A.M."/>
            <person name="Hajek A.E."/>
            <person name="De Bivort B.L."/>
            <person name="Kasson M.T."/>
            <person name="De Fine Licht H.H."/>
            <person name="Stajich J.E."/>
        </authorList>
    </citation>
    <scope>NUCLEOTIDE SEQUENCE</scope>
    <source>
        <strain evidence="1">Berkeley</strain>
    </source>
</reference>
<accession>A0ACC2TYW2</accession>
<proteinExistence type="predicted"/>